<accession>A0A853G7K1</accession>
<evidence type="ECO:0000259" key="2">
    <source>
        <dbReference type="Pfam" id="PF13439"/>
    </source>
</evidence>
<dbReference type="EMBL" id="JACCHU010000002">
    <property type="protein sequence ID" value="NYT52833.1"/>
    <property type="molecule type" value="Genomic_DNA"/>
</dbReference>
<dbReference type="InterPro" id="IPR028098">
    <property type="entry name" value="Glyco_trans_4-like_N"/>
</dbReference>
<dbReference type="CDD" id="cd03811">
    <property type="entry name" value="GT4_GT28_WabH-like"/>
    <property type="match status" value="1"/>
</dbReference>
<keyword evidence="3" id="KW-0808">Transferase</keyword>
<dbReference type="Gene3D" id="3.40.50.2000">
    <property type="entry name" value="Glycogen Phosphorylase B"/>
    <property type="match status" value="2"/>
</dbReference>
<evidence type="ECO:0000313" key="3">
    <source>
        <dbReference type="EMBL" id="NYT52833.1"/>
    </source>
</evidence>
<dbReference type="Pfam" id="PF00534">
    <property type="entry name" value="Glycos_transf_1"/>
    <property type="match status" value="1"/>
</dbReference>
<reference evidence="3 4" key="1">
    <citation type="submission" date="2020-05" db="EMBL/GenBank/DDBJ databases">
        <title>Horizontal transmission and recombination maintain forever young bacterial symbiont genomes.</title>
        <authorList>
            <person name="Russell S.L."/>
            <person name="Pepper-Tunick E."/>
            <person name="Svedberg J."/>
            <person name="Byrne A."/>
            <person name="Ruelas Castillo J."/>
            <person name="Vollmers C."/>
            <person name="Beinart R.A."/>
            <person name="Corbett-Detig R."/>
        </authorList>
    </citation>
    <scope>NUCLEOTIDE SEQUENCE [LARGE SCALE GENOMIC DNA]</scope>
    <source>
        <strain evidence="3">Monterey_2004</strain>
    </source>
</reference>
<organism evidence="3 4">
    <name type="scientific">Candidatus Vesicomyosocius endoextente</name>
    <dbReference type="NCBI Taxonomy" id="2738853"/>
    <lineage>
        <taxon>Bacteria</taxon>
        <taxon>Pseudomonadati</taxon>
        <taxon>Pseudomonadota</taxon>
        <taxon>Gammaproteobacteria</taxon>
        <taxon>Candidatus Pseudothioglobaceae</taxon>
        <taxon>Candidatus Vesicomyidisocius</taxon>
    </lineage>
</organism>
<comment type="caution">
    <text evidence="3">The sequence shown here is derived from an EMBL/GenBank/DDBJ whole genome shotgun (WGS) entry which is preliminary data.</text>
</comment>
<name>A0A853G7K1_9GAMM</name>
<dbReference type="SUPFAM" id="SSF53756">
    <property type="entry name" value="UDP-Glycosyltransferase/glycogen phosphorylase"/>
    <property type="match status" value="1"/>
</dbReference>
<dbReference type="InterPro" id="IPR001296">
    <property type="entry name" value="Glyco_trans_1"/>
</dbReference>
<evidence type="ECO:0000313" key="4">
    <source>
        <dbReference type="Proteomes" id="UP000525329"/>
    </source>
</evidence>
<dbReference type="Pfam" id="PF13439">
    <property type="entry name" value="Glyco_transf_4"/>
    <property type="match status" value="1"/>
</dbReference>
<feature type="domain" description="Glycosyl transferase family 1" evidence="1">
    <location>
        <begin position="178"/>
        <end position="319"/>
    </location>
</feature>
<gene>
    <name evidence="3" type="ORF">H0A74_04635</name>
</gene>
<protein>
    <submittedName>
        <fullName evidence="3">Glycosyltransferase</fullName>
    </submittedName>
</protein>
<dbReference type="GO" id="GO:0016757">
    <property type="term" value="F:glycosyltransferase activity"/>
    <property type="evidence" value="ECO:0007669"/>
    <property type="project" value="InterPro"/>
</dbReference>
<dbReference type="PANTHER" id="PTHR12526:SF638">
    <property type="entry name" value="SPORE COAT PROTEIN SA"/>
    <property type="match status" value="1"/>
</dbReference>
<sequence>MKKNNIAIVIPTLQGNGAERVVLTLAEGFIQQGYTVNIVLTLKKSIELKSSRQLKIHYFKKYYRWIPKIIRGIFLAPILDKFIVNRCDNPNFVLSNLLPSDRMLCYSKLNTYLIIHNMISKQNNNFAEMRSIYTKKPVICVSQGVKTDFDRFFNSRFPSYYIYNPIDVDFVNQESIEFKPKYHDYLVHVGKFKKQKRHDILIKAYHQSGIENPLILIGKGHLKEKYKKLVNNLNLNEKVIFAGFQPNPYPFIKYARLMVLSSDFEGFGMVITEALALKTPVISTDCPSGPSEILPRDNLVPINDIEKLAQLMQQANNNPLIFSHPLNEKFYLNFTTKKYIDIING</sequence>
<proteinExistence type="predicted"/>
<evidence type="ECO:0000259" key="1">
    <source>
        <dbReference type="Pfam" id="PF00534"/>
    </source>
</evidence>
<dbReference type="PANTHER" id="PTHR12526">
    <property type="entry name" value="GLYCOSYLTRANSFERASE"/>
    <property type="match status" value="1"/>
</dbReference>
<dbReference type="GO" id="GO:1901135">
    <property type="term" value="P:carbohydrate derivative metabolic process"/>
    <property type="evidence" value="ECO:0007669"/>
    <property type="project" value="UniProtKB-ARBA"/>
</dbReference>
<feature type="domain" description="Glycosyltransferase subfamily 4-like N-terminal" evidence="2">
    <location>
        <begin position="16"/>
        <end position="169"/>
    </location>
</feature>
<dbReference type="AlphaFoldDB" id="A0A853G7K1"/>
<dbReference type="Proteomes" id="UP000525329">
    <property type="component" value="Unassembled WGS sequence"/>
</dbReference>